<evidence type="ECO:0000313" key="1">
    <source>
        <dbReference type="EMBL" id="KAK4131627.1"/>
    </source>
</evidence>
<name>A0AAN6UER0_9PEZI</name>
<comment type="caution">
    <text evidence="1">The sequence shown here is derived from an EMBL/GenBank/DDBJ whole genome shotgun (WGS) entry which is preliminary data.</text>
</comment>
<dbReference type="AlphaFoldDB" id="A0AAN6UER0"/>
<keyword evidence="2" id="KW-1185">Reference proteome</keyword>
<reference evidence="1" key="1">
    <citation type="journal article" date="2023" name="Mol. Phylogenet. Evol.">
        <title>Genome-scale phylogeny and comparative genomics of the fungal order Sordariales.</title>
        <authorList>
            <person name="Hensen N."/>
            <person name="Bonometti L."/>
            <person name="Westerberg I."/>
            <person name="Brannstrom I.O."/>
            <person name="Guillou S."/>
            <person name="Cros-Aarteil S."/>
            <person name="Calhoun S."/>
            <person name="Haridas S."/>
            <person name="Kuo A."/>
            <person name="Mondo S."/>
            <person name="Pangilinan J."/>
            <person name="Riley R."/>
            <person name="LaButti K."/>
            <person name="Andreopoulos B."/>
            <person name="Lipzen A."/>
            <person name="Chen C."/>
            <person name="Yan M."/>
            <person name="Daum C."/>
            <person name="Ng V."/>
            <person name="Clum A."/>
            <person name="Steindorff A."/>
            <person name="Ohm R.A."/>
            <person name="Martin F."/>
            <person name="Silar P."/>
            <person name="Natvig D.O."/>
            <person name="Lalanne C."/>
            <person name="Gautier V."/>
            <person name="Ament-Velasquez S.L."/>
            <person name="Kruys A."/>
            <person name="Hutchinson M.I."/>
            <person name="Powell A.J."/>
            <person name="Barry K."/>
            <person name="Miller A.N."/>
            <person name="Grigoriev I.V."/>
            <person name="Debuchy R."/>
            <person name="Gladieux P."/>
            <person name="Hiltunen Thoren M."/>
            <person name="Johannesson H."/>
        </authorList>
    </citation>
    <scope>NUCLEOTIDE SEQUENCE</scope>
    <source>
        <strain evidence="1">CBS 123565</strain>
    </source>
</reference>
<evidence type="ECO:0000313" key="2">
    <source>
        <dbReference type="Proteomes" id="UP001304895"/>
    </source>
</evidence>
<dbReference type="Proteomes" id="UP001304895">
    <property type="component" value="Unassembled WGS sequence"/>
</dbReference>
<accession>A0AAN6UER0</accession>
<organism evidence="1 2">
    <name type="scientific">Trichocladium antarcticum</name>
    <dbReference type="NCBI Taxonomy" id="1450529"/>
    <lineage>
        <taxon>Eukaryota</taxon>
        <taxon>Fungi</taxon>
        <taxon>Dikarya</taxon>
        <taxon>Ascomycota</taxon>
        <taxon>Pezizomycotina</taxon>
        <taxon>Sordariomycetes</taxon>
        <taxon>Sordariomycetidae</taxon>
        <taxon>Sordariales</taxon>
        <taxon>Chaetomiaceae</taxon>
        <taxon>Trichocladium</taxon>
    </lineage>
</organism>
<proteinExistence type="predicted"/>
<dbReference type="EMBL" id="MU853422">
    <property type="protein sequence ID" value="KAK4131627.1"/>
    <property type="molecule type" value="Genomic_DNA"/>
</dbReference>
<protein>
    <submittedName>
        <fullName evidence="1">Uncharacterized protein</fullName>
    </submittedName>
</protein>
<sequence length="304" mass="33695">MAGSAPLGDPWLRALSVNTLRSGDHGIETVVISAPNLKPRQPFTLDFTLGRNSELSIESKTENVRVVIQSPALSKFALGDSPSLNCRGYLADKNRCRLQADGKHWCAGRREQHELLYVELLKPMSELVIAKDAGFIRGEATQLQVYRILQQMIALRTLITHLCYGEHNEDDGHRDAVAVLVDARFQLGRTMGLRQNTGARDAVKTFIFQFLAQAETREREFQPGKKTGQHRETINLQHVRKMLPMLQVVATNAPTLSEVFCPSNPPALLNGILAVIDSAAVGDLPSLPPPPTFPEPLTMEEIFK</sequence>
<gene>
    <name evidence="1" type="ORF">BT67DRAFT_144211</name>
</gene>
<reference evidence="1" key="2">
    <citation type="submission" date="2023-05" db="EMBL/GenBank/DDBJ databases">
        <authorList>
            <consortium name="Lawrence Berkeley National Laboratory"/>
            <person name="Steindorff A."/>
            <person name="Hensen N."/>
            <person name="Bonometti L."/>
            <person name="Westerberg I."/>
            <person name="Brannstrom I.O."/>
            <person name="Guillou S."/>
            <person name="Cros-Aarteil S."/>
            <person name="Calhoun S."/>
            <person name="Haridas S."/>
            <person name="Kuo A."/>
            <person name="Mondo S."/>
            <person name="Pangilinan J."/>
            <person name="Riley R."/>
            <person name="Labutti K."/>
            <person name="Andreopoulos B."/>
            <person name="Lipzen A."/>
            <person name="Chen C."/>
            <person name="Yanf M."/>
            <person name="Daum C."/>
            <person name="Ng V."/>
            <person name="Clum A."/>
            <person name="Ohm R."/>
            <person name="Martin F."/>
            <person name="Silar P."/>
            <person name="Natvig D."/>
            <person name="Lalanne C."/>
            <person name="Gautier V."/>
            <person name="Ament-Velasquez S.L."/>
            <person name="Kruys A."/>
            <person name="Hutchinson M.I."/>
            <person name="Powell A.J."/>
            <person name="Barry K."/>
            <person name="Miller A.N."/>
            <person name="Grigoriev I.V."/>
            <person name="Debuchy R."/>
            <person name="Gladieux P."/>
            <person name="Thoren M.H."/>
            <person name="Johannesson H."/>
        </authorList>
    </citation>
    <scope>NUCLEOTIDE SEQUENCE</scope>
    <source>
        <strain evidence="1">CBS 123565</strain>
    </source>
</reference>